<dbReference type="AlphaFoldDB" id="A0A081CIG1"/>
<feature type="compositionally biased region" description="Polar residues" evidence="2">
    <location>
        <begin position="233"/>
        <end position="249"/>
    </location>
</feature>
<evidence type="ECO:0000256" key="2">
    <source>
        <dbReference type="SAM" id="MobiDB-lite"/>
    </source>
</evidence>
<evidence type="ECO:0000256" key="1">
    <source>
        <dbReference type="SAM" id="Coils"/>
    </source>
</evidence>
<proteinExistence type="predicted"/>
<organism evidence="3 4">
    <name type="scientific">Pseudozyma antarctica</name>
    <name type="common">Yeast</name>
    <name type="synonym">Candida antarctica</name>
    <dbReference type="NCBI Taxonomy" id="84753"/>
    <lineage>
        <taxon>Eukaryota</taxon>
        <taxon>Fungi</taxon>
        <taxon>Dikarya</taxon>
        <taxon>Basidiomycota</taxon>
        <taxon>Ustilaginomycotina</taxon>
        <taxon>Ustilaginomycetes</taxon>
        <taxon>Ustilaginales</taxon>
        <taxon>Ustilaginaceae</taxon>
        <taxon>Moesziomyces</taxon>
    </lineage>
</organism>
<dbReference type="Proteomes" id="UP000053758">
    <property type="component" value="Unassembled WGS sequence"/>
</dbReference>
<feature type="coiled-coil region" evidence="1">
    <location>
        <begin position="105"/>
        <end position="132"/>
    </location>
</feature>
<feature type="region of interest" description="Disordered" evidence="2">
    <location>
        <begin position="223"/>
        <end position="249"/>
    </location>
</feature>
<dbReference type="HOGENOM" id="CLU_439537_0_0_1"/>
<feature type="region of interest" description="Disordered" evidence="2">
    <location>
        <begin position="177"/>
        <end position="206"/>
    </location>
</feature>
<feature type="coiled-coil region" evidence="1">
    <location>
        <begin position="335"/>
        <end position="379"/>
    </location>
</feature>
<dbReference type="EMBL" id="DF830080">
    <property type="protein sequence ID" value="GAK66457.1"/>
    <property type="molecule type" value="Genomic_DNA"/>
</dbReference>
<accession>A0A081CIG1</accession>
<feature type="compositionally biased region" description="Low complexity" evidence="2">
    <location>
        <begin position="178"/>
        <end position="205"/>
    </location>
</feature>
<evidence type="ECO:0000313" key="4">
    <source>
        <dbReference type="Proteomes" id="UP000053758"/>
    </source>
</evidence>
<dbReference type="RefSeq" id="XP_014655293.1">
    <property type="nucleotide sequence ID" value="XM_014799807.1"/>
</dbReference>
<keyword evidence="1" id="KW-0175">Coiled coil</keyword>
<gene>
    <name evidence="3" type="ORF">PAN0_013c4679</name>
</gene>
<reference evidence="4" key="1">
    <citation type="journal article" date="2014" name="Genome Announc.">
        <title>Draft Genome Sequence of the Yeast Pseudozyma antarctica Type Strain JCM10317, a Producer of the Glycolipid Biosurfactants, Mannosylerythritol Lipids.</title>
        <authorList>
            <person name="Saika A."/>
            <person name="Koike H."/>
            <person name="Hori T."/>
            <person name="Fukuoka T."/>
            <person name="Sato S."/>
            <person name="Habe H."/>
            <person name="Kitamoto D."/>
            <person name="Morita T."/>
        </authorList>
    </citation>
    <scope>NUCLEOTIDE SEQUENCE [LARGE SCALE GENOMIC DNA]</scope>
    <source>
        <strain evidence="4">JCM 10317</strain>
    </source>
</reference>
<feature type="compositionally biased region" description="Polar residues" evidence="2">
    <location>
        <begin position="74"/>
        <end position="89"/>
    </location>
</feature>
<feature type="region of interest" description="Disordered" evidence="2">
    <location>
        <begin position="70"/>
        <end position="96"/>
    </location>
</feature>
<sequence length="729" mass="79375">MRVPRLAFIVGPATSTIGKNDGFSTLCRRAEDPTLQSSDLAEALLSRSRKESTPSPTRLELFTRRADATRTTACQSHRIGQTKKNNTSTPARLRPVPPPPPLTISTAMENALQSLTNTLEAINSRQAAARKRARKGIDATPFTSAVLNRERLDIYTYIRDADAHTEANLFWYPPVPQSASASRAGPSSSTHSRSTHSGRSSSAAHLGDDTADANLLLAPRLPEPRQVAPPTPLRNNHAGSTFQGQNQANDDPRLLLIAALRLNETCGKGTRTRKHIKGLLKTHSNLAQSIKSYELQIRQSEAELRANAEGRPGAVASGAGAGLDASHPDNAASALDEANMLLSEVQESIRKEELEILALDEMIGELRQARNDRQKQELHKQQQAALAADVTLQTHDRSSLRVLPRESLGRAVDDDARAQQAVREVSQPPPQDEEQELPDSPLDVSHEVADADFVAEDDDEPATAEQKQHNVDETVEPDSSFASSHHDALLQESFNADADLTIQHGEQDRVESHDANELADNSAAILPAEIPVEAVATHTQESLPSHLHAPAQQSSAELERVTQKVWEVFGDALRFVAPERESSSYADTLDVLRSLMSGGDRPNLGDYSVGSIQTSSTTTTASEASGAATAAQLTPEVLMTAFVIFQMLVSEEPHQLNIDELKMRGHEWWAASGMQVWMQARSHEEGEVPSRIEAFEDGQNLARKATYGMISKQLFAIRRQKGVGLVGFA</sequence>
<feature type="region of interest" description="Disordered" evidence="2">
    <location>
        <begin position="308"/>
        <end position="330"/>
    </location>
</feature>
<protein>
    <submittedName>
        <fullName evidence="3">Uncharacterized protein</fullName>
    </submittedName>
</protein>
<feature type="compositionally biased region" description="Basic and acidic residues" evidence="2">
    <location>
        <begin position="396"/>
        <end position="417"/>
    </location>
</feature>
<name>A0A081CIG1_PSEA2</name>
<keyword evidence="4" id="KW-1185">Reference proteome</keyword>
<dbReference type="GeneID" id="26305462"/>
<evidence type="ECO:0000313" key="3">
    <source>
        <dbReference type="EMBL" id="GAK66457.1"/>
    </source>
</evidence>
<feature type="region of interest" description="Disordered" evidence="2">
    <location>
        <begin position="396"/>
        <end position="441"/>
    </location>
</feature>
<feature type="region of interest" description="Disordered" evidence="2">
    <location>
        <begin position="456"/>
        <end position="484"/>
    </location>
</feature>